<evidence type="ECO:0000256" key="3">
    <source>
        <dbReference type="ARBA" id="ARBA00022692"/>
    </source>
</evidence>
<evidence type="ECO:0000256" key="6">
    <source>
        <dbReference type="SAM" id="Phobius"/>
    </source>
</evidence>
<evidence type="ECO:0000313" key="8">
    <source>
        <dbReference type="EMBL" id="HGB31191.1"/>
    </source>
</evidence>
<accession>A0A7C3WVU9</accession>
<sequence>MEKRLYRSRKNRIILGVCGGIGEYFNIDPTIIRLIFIFLLFLLNSSLVVIYFLSALIIPEEPDITDKKEQDDITPSGPIQHL</sequence>
<dbReference type="PANTHER" id="PTHR33885">
    <property type="entry name" value="PHAGE SHOCK PROTEIN C"/>
    <property type="match status" value="1"/>
</dbReference>
<dbReference type="GO" id="GO:0005886">
    <property type="term" value="C:plasma membrane"/>
    <property type="evidence" value="ECO:0007669"/>
    <property type="project" value="UniProtKB-SubCell"/>
</dbReference>
<name>A0A7C3WVU9_9BACT</name>
<feature type="domain" description="Phage shock protein PspC N-terminal" evidence="7">
    <location>
        <begin position="3"/>
        <end position="61"/>
    </location>
</feature>
<dbReference type="Pfam" id="PF04024">
    <property type="entry name" value="PspC"/>
    <property type="match status" value="1"/>
</dbReference>
<dbReference type="EMBL" id="DTGA01000110">
    <property type="protein sequence ID" value="HGB31191.1"/>
    <property type="molecule type" value="Genomic_DNA"/>
</dbReference>
<dbReference type="InterPro" id="IPR007168">
    <property type="entry name" value="Phageshock_PspC_N"/>
</dbReference>
<dbReference type="PANTHER" id="PTHR33885:SF3">
    <property type="entry name" value="PHAGE SHOCK PROTEIN C"/>
    <property type="match status" value="1"/>
</dbReference>
<dbReference type="AlphaFoldDB" id="A0A7C3WVU9"/>
<reference evidence="8" key="1">
    <citation type="journal article" date="2020" name="mSystems">
        <title>Genome- and Community-Level Interaction Insights into Carbon Utilization and Element Cycling Functions of Hydrothermarchaeota in Hydrothermal Sediment.</title>
        <authorList>
            <person name="Zhou Z."/>
            <person name="Liu Y."/>
            <person name="Xu W."/>
            <person name="Pan J."/>
            <person name="Luo Z.H."/>
            <person name="Li M."/>
        </authorList>
    </citation>
    <scope>NUCLEOTIDE SEQUENCE [LARGE SCALE GENOMIC DNA]</scope>
    <source>
        <strain evidence="8">SpSt-751</strain>
    </source>
</reference>
<organism evidence="8">
    <name type="scientific">Dictyoglomus turgidum</name>
    <dbReference type="NCBI Taxonomy" id="513050"/>
    <lineage>
        <taxon>Bacteria</taxon>
        <taxon>Pseudomonadati</taxon>
        <taxon>Dictyoglomota</taxon>
        <taxon>Dictyoglomia</taxon>
        <taxon>Dictyoglomales</taxon>
        <taxon>Dictyoglomaceae</taxon>
        <taxon>Dictyoglomus</taxon>
    </lineage>
</organism>
<proteinExistence type="predicted"/>
<gene>
    <name evidence="8" type="ORF">ENV35_04870</name>
</gene>
<keyword evidence="2" id="KW-1003">Cell membrane</keyword>
<protein>
    <submittedName>
        <fullName evidence="8">PspC domain-containing protein</fullName>
    </submittedName>
</protein>
<comment type="subcellular location">
    <subcellularLocation>
        <location evidence="1">Cell membrane</location>
        <topology evidence="1">Single-pass membrane protein</topology>
    </subcellularLocation>
</comment>
<comment type="caution">
    <text evidence="8">The sequence shown here is derived from an EMBL/GenBank/DDBJ whole genome shotgun (WGS) entry which is preliminary data.</text>
</comment>
<keyword evidence="5 6" id="KW-0472">Membrane</keyword>
<keyword evidence="3 6" id="KW-0812">Transmembrane</keyword>
<feature type="transmembrane region" description="Helical" evidence="6">
    <location>
        <begin position="34"/>
        <end position="58"/>
    </location>
</feature>
<dbReference type="InterPro" id="IPR052027">
    <property type="entry name" value="PspC"/>
</dbReference>
<keyword evidence="4 6" id="KW-1133">Transmembrane helix</keyword>
<evidence type="ECO:0000256" key="1">
    <source>
        <dbReference type="ARBA" id="ARBA00004162"/>
    </source>
</evidence>
<evidence type="ECO:0000256" key="4">
    <source>
        <dbReference type="ARBA" id="ARBA00022989"/>
    </source>
</evidence>
<evidence type="ECO:0000259" key="7">
    <source>
        <dbReference type="Pfam" id="PF04024"/>
    </source>
</evidence>
<evidence type="ECO:0000256" key="5">
    <source>
        <dbReference type="ARBA" id="ARBA00023136"/>
    </source>
</evidence>
<evidence type="ECO:0000256" key="2">
    <source>
        <dbReference type="ARBA" id="ARBA00022475"/>
    </source>
</evidence>